<evidence type="ECO:0000256" key="4">
    <source>
        <dbReference type="ARBA" id="ARBA00022801"/>
    </source>
</evidence>
<accession>A0ABR2W870</accession>
<dbReference type="SUPFAM" id="SSF144091">
    <property type="entry name" value="Rhomboid-like"/>
    <property type="match status" value="1"/>
</dbReference>
<protein>
    <recommendedName>
        <fullName evidence="8">Peptidase S54 rhomboid domain-containing protein</fullName>
    </recommendedName>
</protein>
<evidence type="ECO:0000256" key="1">
    <source>
        <dbReference type="ARBA" id="ARBA00004141"/>
    </source>
</evidence>
<comment type="caution">
    <text evidence="9">The sequence shown here is derived from an EMBL/GenBank/DDBJ whole genome shotgun (WGS) entry which is preliminary data.</text>
</comment>
<feature type="transmembrane region" description="Helical" evidence="7">
    <location>
        <begin position="275"/>
        <end position="294"/>
    </location>
</feature>
<feature type="domain" description="Peptidase S54 rhomboid" evidence="8">
    <location>
        <begin position="148"/>
        <end position="295"/>
    </location>
</feature>
<evidence type="ECO:0000313" key="9">
    <source>
        <dbReference type="EMBL" id="KAK9723029.1"/>
    </source>
</evidence>
<evidence type="ECO:0000313" key="10">
    <source>
        <dbReference type="Proteomes" id="UP001479436"/>
    </source>
</evidence>
<dbReference type="InterPro" id="IPR035952">
    <property type="entry name" value="Rhomboid-like_sf"/>
</dbReference>
<dbReference type="Proteomes" id="UP001479436">
    <property type="component" value="Unassembled WGS sequence"/>
</dbReference>
<gene>
    <name evidence="9" type="ORF">K7432_002237</name>
</gene>
<feature type="transmembrane region" description="Helical" evidence="7">
    <location>
        <begin position="191"/>
        <end position="211"/>
    </location>
</feature>
<feature type="transmembrane region" description="Helical" evidence="7">
    <location>
        <begin position="244"/>
        <end position="263"/>
    </location>
</feature>
<dbReference type="EMBL" id="JASJQH010006933">
    <property type="protein sequence ID" value="KAK9723029.1"/>
    <property type="molecule type" value="Genomic_DNA"/>
</dbReference>
<dbReference type="InterPro" id="IPR022764">
    <property type="entry name" value="Peptidase_S54_rhomboid_dom"/>
</dbReference>
<sequence>MFATAIRSALKNSTRQISAPVKLKAQTCLQLSPLATTRSSVFSSLRQLSTKISPIKYPTRPMSIPGPNFFSSKVFSSGQSIRGYHVYNPRRGFHMSDTGLLYTLIGANVVVYGLWQYGIGSYQRFRDGSVFYFLQKNFLFTLNNIKEGRLWTVLTYAFSHMDFTHIGFNMFALWTFGPPVMAVLGQKKFLALYLGSAVAGALGFLCHFKYFETKRSNVSGLGASGSIMGVMSMFALLYPTSTVLIFFIIPAPAILAVGAFAAYDMLQSYKSPLGKIGHAAHVGGTLFGIGYYLTRIRPFLRIR</sequence>
<evidence type="ECO:0000256" key="3">
    <source>
        <dbReference type="ARBA" id="ARBA00022692"/>
    </source>
</evidence>
<evidence type="ECO:0000256" key="7">
    <source>
        <dbReference type="SAM" id="Phobius"/>
    </source>
</evidence>
<evidence type="ECO:0000259" key="8">
    <source>
        <dbReference type="Pfam" id="PF01694"/>
    </source>
</evidence>
<feature type="transmembrane region" description="Helical" evidence="7">
    <location>
        <begin position="100"/>
        <end position="119"/>
    </location>
</feature>
<comment type="subcellular location">
    <subcellularLocation>
        <location evidence="1">Membrane</location>
        <topology evidence="1">Multi-pass membrane protein</topology>
    </subcellularLocation>
</comment>
<dbReference type="Gene3D" id="1.20.1540.10">
    <property type="entry name" value="Rhomboid-like"/>
    <property type="match status" value="1"/>
</dbReference>
<proteinExistence type="inferred from homology"/>
<dbReference type="Pfam" id="PF01694">
    <property type="entry name" value="Rhomboid"/>
    <property type="match status" value="1"/>
</dbReference>
<keyword evidence="5 7" id="KW-1133">Transmembrane helix</keyword>
<evidence type="ECO:0000256" key="2">
    <source>
        <dbReference type="ARBA" id="ARBA00009045"/>
    </source>
</evidence>
<dbReference type="InterPro" id="IPR050925">
    <property type="entry name" value="Rhomboid_protease_S54"/>
</dbReference>
<evidence type="ECO:0000256" key="6">
    <source>
        <dbReference type="ARBA" id="ARBA00023136"/>
    </source>
</evidence>
<reference evidence="9 10" key="1">
    <citation type="submission" date="2023-04" db="EMBL/GenBank/DDBJ databases">
        <title>Genome of Basidiobolus ranarum AG-B5.</title>
        <authorList>
            <person name="Stajich J.E."/>
            <person name="Carter-House D."/>
            <person name="Gryganskyi A."/>
        </authorList>
    </citation>
    <scope>NUCLEOTIDE SEQUENCE [LARGE SCALE GENOMIC DNA]</scope>
    <source>
        <strain evidence="9 10">AG-B5</strain>
    </source>
</reference>
<keyword evidence="10" id="KW-1185">Reference proteome</keyword>
<organism evidence="9 10">
    <name type="scientific">Basidiobolus ranarum</name>
    <dbReference type="NCBI Taxonomy" id="34480"/>
    <lineage>
        <taxon>Eukaryota</taxon>
        <taxon>Fungi</taxon>
        <taxon>Fungi incertae sedis</taxon>
        <taxon>Zoopagomycota</taxon>
        <taxon>Entomophthoromycotina</taxon>
        <taxon>Basidiobolomycetes</taxon>
        <taxon>Basidiobolales</taxon>
        <taxon>Basidiobolaceae</taxon>
        <taxon>Basidiobolus</taxon>
    </lineage>
</organism>
<name>A0ABR2W870_9FUNG</name>
<keyword evidence="3 7" id="KW-0812">Transmembrane</keyword>
<dbReference type="PANTHER" id="PTHR43731:SF14">
    <property type="entry name" value="PRESENILIN-ASSOCIATED RHOMBOID-LIKE PROTEIN, MITOCHONDRIAL"/>
    <property type="match status" value="1"/>
</dbReference>
<feature type="transmembrane region" description="Helical" evidence="7">
    <location>
        <begin position="217"/>
        <end position="237"/>
    </location>
</feature>
<keyword evidence="4" id="KW-0378">Hydrolase</keyword>
<feature type="transmembrane region" description="Helical" evidence="7">
    <location>
        <begin position="166"/>
        <end position="184"/>
    </location>
</feature>
<keyword evidence="6 7" id="KW-0472">Membrane</keyword>
<comment type="similarity">
    <text evidence="2">Belongs to the peptidase S54 family.</text>
</comment>
<evidence type="ECO:0000256" key="5">
    <source>
        <dbReference type="ARBA" id="ARBA00022989"/>
    </source>
</evidence>
<dbReference type="PANTHER" id="PTHR43731">
    <property type="entry name" value="RHOMBOID PROTEASE"/>
    <property type="match status" value="1"/>
</dbReference>